<dbReference type="PRINTS" id="PR00344">
    <property type="entry name" value="BCTRLSENSOR"/>
</dbReference>
<keyword evidence="7" id="KW-0067">ATP-binding</keyword>
<dbReference type="SMART" id="SM00388">
    <property type="entry name" value="HisKA"/>
    <property type="match status" value="1"/>
</dbReference>
<dbReference type="Pfam" id="PF02518">
    <property type="entry name" value="HATPase_c"/>
    <property type="match status" value="1"/>
</dbReference>
<dbReference type="SMART" id="SM00387">
    <property type="entry name" value="HATPase_c"/>
    <property type="match status" value="1"/>
</dbReference>
<dbReference type="InterPro" id="IPR005467">
    <property type="entry name" value="His_kinase_dom"/>
</dbReference>
<protein>
    <recommendedName>
        <fullName evidence="2">histidine kinase</fullName>
        <ecNumber evidence="2">2.7.13.3</ecNumber>
    </recommendedName>
</protein>
<feature type="transmembrane region" description="Helical" evidence="9">
    <location>
        <begin position="247"/>
        <end position="267"/>
    </location>
</feature>
<keyword evidence="5" id="KW-0547">Nucleotide-binding</keyword>
<dbReference type="AlphaFoldDB" id="A0A7W8AJF2"/>
<dbReference type="InterPro" id="IPR003594">
    <property type="entry name" value="HATPase_dom"/>
</dbReference>
<keyword evidence="9" id="KW-0472">Membrane</keyword>
<evidence type="ECO:0000256" key="3">
    <source>
        <dbReference type="ARBA" id="ARBA00022553"/>
    </source>
</evidence>
<dbReference type="Gene3D" id="1.10.287.130">
    <property type="match status" value="1"/>
</dbReference>
<evidence type="ECO:0000256" key="1">
    <source>
        <dbReference type="ARBA" id="ARBA00000085"/>
    </source>
</evidence>
<dbReference type="PANTHER" id="PTHR43065:SF46">
    <property type="entry name" value="C4-DICARBOXYLATE TRANSPORT SENSOR PROTEIN DCTB"/>
    <property type="match status" value="1"/>
</dbReference>
<evidence type="ECO:0000313" key="12">
    <source>
        <dbReference type="Proteomes" id="UP000531231"/>
    </source>
</evidence>
<dbReference type="RefSeq" id="WP_151159163.1">
    <property type="nucleotide sequence ID" value="NZ_JACHIL010000002.1"/>
</dbReference>
<keyword evidence="9" id="KW-0812">Transmembrane</keyword>
<dbReference type="InterPro" id="IPR036097">
    <property type="entry name" value="HisK_dim/P_sf"/>
</dbReference>
<name>A0A7W8AJF2_9HYPH</name>
<evidence type="ECO:0000259" key="10">
    <source>
        <dbReference type="PROSITE" id="PS50109"/>
    </source>
</evidence>
<dbReference type="EMBL" id="JACHIL010000002">
    <property type="protein sequence ID" value="MBB5090969.1"/>
    <property type="molecule type" value="Genomic_DNA"/>
</dbReference>
<keyword evidence="4" id="KW-0808">Transferase</keyword>
<keyword evidence="9" id="KW-1133">Transmembrane helix</keyword>
<dbReference type="Gene3D" id="3.30.565.10">
    <property type="entry name" value="Histidine kinase-like ATPase, C-terminal domain"/>
    <property type="match status" value="1"/>
</dbReference>
<dbReference type="PANTHER" id="PTHR43065">
    <property type="entry name" value="SENSOR HISTIDINE KINASE"/>
    <property type="match status" value="1"/>
</dbReference>
<accession>A0A7W8AJF2</accession>
<feature type="domain" description="Histidine kinase" evidence="10">
    <location>
        <begin position="304"/>
        <end position="518"/>
    </location>
</feature>
<comment type="catalytic activity">
    <reaction evidence="1">
        <text>ATP + protein L-histidine = ADP + protein N-phospho-L-histidine.</text>
        <dbReference type="EC" id="2.7.13.3"/>
    </reaction>
</comment>
<sequence>MTGNKQIWKSYLTISVIWLILLLLFVAFTARQSINQARDEVKQTGTALHRVLSQRAAQHDAHLTSLNALILSANPAPVDALRQVSRNIIRFYPRISVIDVMLLNRTGSTVNAEPVLMVDESEHDNIAVDFAAQVAEQKPGEVRTYLSDKLADRYYLGKKSDNANPGYAIFMAINPALMIEPDERPDWADLTLSINDKIILEQQSGLQTVASRFLEQPVFSQKIDSQNQPLLLRLSRPMALSDVIDPLHTILFAVLSLIALTGAYALWRFQKATREAEQKAQLSEHETRLAHAARVNSMGELASGIAHELTQPLTALLSQSQAALRLEASGERPELLKQALAANVREASRAGEILQRMRNYMSNHEPQRRRLEINQIIRDVAELLRTDLAQRNISLHQQTEKISPLITADPVEMEQVLYNLIRNAADSLSQSEISDKRITVTAEARGGQLILSIADNGGGIADDILPRLFEPFFTTREAGMGLGLSLCSTLIERIDGEISAENAPSGGAIFTITIPMAEPELSKAAE</sequence>
<evidence type="ECO:0000256" key="6">
    <source>
        <dbReference type="ARBA" id="ARBA00022777"/>
    </source>
</evidence>
<dbReference type="InterPro" id="IPR003661">
    <property type="entry name" value="HisK_dim/P_dom"/>
</dbReference>
<evidence type="ECO:0000256" key="5">
    <source>
        <dbReference type="ARBA" id="ARBA00022741"/>
    </source>
</evidence>
<dbReference type="SUPFAM" id="SSF47384">
    <property type="entry name" value="Homodimeric domain of signal transducing histidine kinase"/>
    <property type="match status" value="1"/>
</dbReference>
<evidence type="ECO:0000256" key="2">
    <source>
        <dbReference type="ARBA" id="ARBA00012438"/>
    </source>
</evidence>
<feature type="transmembrane region" description="Helical" evidence="9">
    <location>
        <begin position="12"/>
        <end position="30"/>
    </location>
</feature>
<evidence type="ECO:0000256" key="9">
    <source>
        <dbReference type="SAM" id="Phobius"/>
    </source>
</evidence>
<dbReference type="Pfam" id="PF00512">
    <property type="entry name" value="HisKA"/>
    <property type="match status" value="1"/>
</dbReference>
<dbReference type="SUPFAM" id="SSF55874">
    <property type="entry name" value="ATPase domain of HSP90 chaperone/DNA topoisomerase II/histidine kinase"/>
    <property type="match status" value="1"/>
</dbReference>
<organism evidence="11 12">
    <name type="scientific">Pseudochrobactrum saccharolyticum</name>
    <dbReference type="NCBI Taxonomy" id="354352"/>
    <lineage>
        <taxon>Bacteria</taxon>
        <taxon>Pseudomonadati</taxon>
        <taxon>Pseudomonadota</taxon>
        <taxon>Alphaproteobacteria</taxon>
        <taxon>Hyphomicrobiales</taxon>
        <taxon>Brucellaceae</taxon>
        <taxon>Pseudochrobactrum</taxon>
    </lineage>
</organism>
<dbReference type="Proteomes" id="UP000531231">
    <property type="component" value="Unassembled WGS sequence"/>
</dbReference>
<evidence type="ECO:0000256" key="7">
    <source>
        <dbReference type="ARBA" id="ARBA00022840"/>
    </source>
</evidence>
<keyword evidence="8" id="KW-0902">Two-component regulatory system</keyword>
<proteinExistence type="predicted"/>
<evidence type="ECO:0000313" key="11">
    <source>
        <dbReference type="EMBL" id="MBB5090969.1"/>
    </source>
</evidence>
<evidence type="ECO:0000256" key="8">
    <source>
        <dbReference type="ARBA" id="ARBA00023012"/>
    </source>
</evidence>
<dbReference type="EC" id="2.7.13.3" evidence="2"/>
<reference evidence="11 12" key="1">
    <citation type="submission" date="2020-08" db="EMBL/GenBank/DDBJ databases">
        <title>Genomic Encyclopedia of Type Strains, Phase IV (KMG-IV): sequencing the most valuable type-strain genomes for metagenomic binning, comparative biology and taxonomic classification.</title>
        <authorList>
            <person name="Goeker M."/>
        </authorList>
    </citation>
    <scope>NUCLEOTIDE SEQUENCE [LARGE SCALE GENOMIC DNA]</scope>
    <source>
        <strain evidence="11 12">DSM 25620</strain>
    </source>
</reference>
<evidence type="ECO:0000256" key="4">
    <source>
        <dbReference type="ARBA" id="ARBA00022679"/>
    </source>
</evidence>
<dbReference type="PROSITE" id="PS50109">
    <property type="entry name" value="HIS_KIN"/>
    <property type="match status" value="1"/>
</dbReference>
<keyword evidence="6 11" id="KW-0418">Kinase</keyword>
<keyword evidence="12" id="KW-1185">Reference proteome</keyword>
<comment type="caution">
    <text evidence="11">The sequence shown here is derived from an EMBL/GenBank/DDBJ whole genome shotgun (WGS) entry which is preliminary data.</text>
</comment>
<dbReference type="InterPro" id="IPR004358">
    <property type="entry name" value="Sig_transdc_His_kin-like_C"/>
</dbReference>
<dbReference type="CDD" id="cd00082">
    <property type="entry name" value="HisKA"/>
    <property type="match status" value="1"/>
</dbReference>
<dbReference type="GO" id="GO:0000155">
    <property type="term" value="F:phosphorelay sensor kinase activity"/>
    <property type="evidence" value="ECO:0007669"/>
    <property type="project" value="InterPro"/>
</dbReference>
<gene>
    <name evidence="11" type="ORF">HNQ68_001493</name>
</gene>
<keyword evidence="3" id="KW-0597">Phosphoprotein</keyword>
<dbReference type="GO" id="GO:0005524">
    <property type="term" value="F:ATP binding"/>
    <property type="evidence" value="ECO:0007669"/>
    <property type="project" value="UniProtKB-KW"/>
</dbReference>
<dbReference type="InterPro" id="IPR036890">
    <property type="entry name" value="HATPase_C_sf"/>
</dbReference>